<dbReference type="Proteomes" id="UP000033052">
    <property type="component" value="Chromosome"/>
</dbReference>
<feature type="transmembrane region" description="Helical" evidence="5">
    <location>
        <begin position="240"/>
        <end position="260"/>
    </location>
</feature>
<evidence type="ECO:0000259" key="6">
    <source>
        <dbReference type="PROSITE" id="PS50893"/>
    </source>
</evidence>
<dbReference type="InterPro" id="IPR003439">
    <property type="entry name" value="ABC_transporter-like_ATP-bd"/>
</dbReference>
<keyword evidence="3 5" id="KW-1133">Transmembrane helix</keyword>
<dbReference type="EMBL" id="CP009225">
    <property type="protein sequence ID" value="AKC61728.1"/>
    <property type="molecule type" value="Genomic_DNA"/>
</dbReference>
<evidence type="ECO:0000256" key="3">
    <source>
        <dbReference type="ARBA" id="ARBA00022989"/>
    </source>
</evidence>
<evidence type="ECO:0000256" key="5">
    <source>
        <dbReference type="SAM" id="Phobius"/>
    </source>
</evidence>
<dbReference type="GO" id="GO:0015421">
    <property type="term" value="F:ABC-type oligopeptide transporter activity"/>
    <property type="evidence" value="ECO:0007669"/>
    <property type="project" value="TreeGrafter"/>
</dbReference>
<dbReference type="GO" id="GO:0005886">
    <property type="term" value="C:plasma membrane"/>
    <property type="evidence" value="ECO:0007669"/>
    <property type="project" value="UniProtKB-SubCell"/>
</dbReference>
<dbReference type="SUPFAM" id="SSF90123">
    <property type="entry name" value="ABC transporter transmembrane region"/>
    <property type="match status" value="1"/>
</dbReference>
<dbReference type="GO" id="GO:0005524">
    <property type="term" value="F:ATP binding"/>
    <property type="evidence" value="ECO:0007669"/>
    <property type="project" value="UniProtKB-KW"/>
</dbReference>
<evidence type="ECO:0000256" key="4">
    <source>
        <dbReference type="ARBA" id="ARBA00023136"/>
    </source>
</evidence>
<evidence type="ECO:0000256" key="2">
    <source>
        <dbReference type="ARBA" id="ARBA00022692"/>
    </source>
</evidence>
<dbReference type="PROSITE" id="PS50893">
    <property type="entry name" value="ABC_TRANSPORTER_2"/>
    <property type="match status" value="1"/>
</dbReference>
<evidence type="ECO:0000259" key="7">
    <source>
        <dbReference type="PROSITE" id="PS50929"/>
    </source>
</evidence>
<dbReference type="Gene3D" id="3.40.50.300">
    <property type="entry name" value="P-loop containing nucleotide triphosphate hydrolases"/>
    <property type="match status" value="1"/>
</dbReference>
<feature type="domain" description="ABC transmembrane type-1" evidence="7">
    <location>
        <begin position="22"/>
        <end position="304"/>
    </location>
</feature>
<dbReference type="InterPro" id="IPR011527">
    <property type="entry name" value="ABC1_TM_dom"/>
</dbReference>
<sequence>MNKKKFSLFIINLLKPYSKKIILLFLVTIFTILFDLSQPIISKNIIDGALKNYNYQLLLYFLGILIVITILGLLLSYIQKSTINKIEEKIKYDIRLQIFKCILNHDINFFKDKDVGELMSRMLGETSDIIRFLLNSTMNILMNIIYILILIIIMFSLNSIIALVNLLFGIITLFLLIKTGTRINVKQEKVIKKFSKISNNINESIFNIKTIKYLGIYTYVLNKIKKVLNEDYNLNIKYKIFVITINTFLFLVIFIPNIFLWGYGGYLVVNHVMTIGSLIALSNYFQKFMSNINELKSLNVEFQKFIIMCKRLEEIINNYIEADSIFLLEENSINTVNNITLENVSFGYNKEIFSNINITFSLGEVIKISGSNAIGKTTLINILIGLIIPQSGTILINGEKTYNIQKLINSTNLFGVVPQNIQLFSNTVKENIYLDSNYSDQNIISLAEKIGFEGITMDFLNKKVINRGLNLSGGQQQKIAILRALIKNPQIIILDEASSNLDNKNKEALYKYIYETRSNKISLIYI</sequence>
<feature type="transmembrane region" description="Helical" evidence="5">
    <location>
        <begin position="266"/>
        <end position="285"/>
    </location>
</feature>
<comment type="subcellular location">
    <subcellularLocation>
        <location evidence="1">Cell membrane</location>
        <topology evidence="1">Multi-pass membrane protein</topology>
    </subcellularLocation>
</comment>
<keyword evidence="4 5" id="KW-0472">Membrane</keyword>
<dbReference type="Pfam" id="PF00005">
    <property type="entry name" value="ABC_tran"/>
    <property type="match status" value="1"/>
</dbReference>
<gene>
    <name evidence="8" type="primary">lmrA2</name>
    <name evidence="8" type="ORF">CLSPO_c10080</name>
</gene>
<dbReference type="InterPro" id="IPR017871">
    <property type="entry name" value="ABC_transporter-like_CS"/>
</dbReference>
<reference evidence="8 9" key="1">
    <citation type="journal article" date="2015" name="PLoS ONE">
        <title>A universal mariner transposon system for forward genetic studies in the genus clostridium.</title>
        <authorList>
            <person name="Zhang Y."/>
            <person name="Grosse-Honebrink A."/>
            <person name="Minton N.P."/>
        </authorList>
    </citation>
    <scope>NUCLEOTIDE SEQUENCE [LARGE SCALE GENOMIC DNA]</scope>
    <source>
        <strain evidence="8 9">NCIMB 10696</strain>
    </source>
</reference>
<dbReference type="RefSeq" id="WP_033058906.1">
    <property type="nucleotide sequence ID" value="NZ_CP009225.1"/>
</dbReference>
<keyword evidence="8" id="KW-0547">Nucleotide-binding</keyword>
<proteinExistence type="predicted"/>
<evidence type="ECO:0000313" key="9">
    <source>
        <dbReference type="Proteomes" id="UP000033052"/>
    </source>
</evidence>
<keyword evidence="8" id="KW-0067">ATP-binding</keyword>
<dbReference type="Pfam" id="PF00664">
    <property type="entry name" value="ABC_membrane"/>
    <property type="match status" value="1"/>
</dbReference>
<dbReference type="GO" id="GO:0016887">
    <property type="term" value="F:ATP hydrolysis activity"/>
    <property type="evidence" value="ECO:0007669"/>
    <property type="project" value="InterPro"/>
</dbReference>
<dbReference type="PANTHER" id="PTHR43394">
    <property type="entry name" value="ATP-DEPENDENT PERMEASE MDL1, MITOCHONDRIAL"/>
    <property type="match status" value="1"/>
</dbReference>
<keyword evidence="2 5" id="KW-0812">Transmembrane</keyword>
<feature type="transmembrane region" description="Helical" evidence="5">
    <location>
        <begin position="129"/>
        <end position="154"/>
    </location>
</feature>
<dbReference type="AlphaFoldDB" id="A0A7U4JM95"/>
<dbReference type="EC" id="3.6.3.44" evidence="8"/>
<dbReference type="InterPro" id="IPR039421">
    <property type="entry name" value="Type_1_exporter"/>
</dbReference>
<dbReference type="Gene3D" id="1.20.1560.10">
    <property type="entry name" value="ABC transporter type 1, transmembrane domain"/>
    <property type="match status" value="1"/>
</dbReference>
<dbReference type="PANTHER" id="PTHR43394:SF1">
    <property type="entry name" value="ATP-BINDING CASSETTE SUB-FAMILY B MEMBER 10, MITOCHONDRIAL"/>
    <property type="match status" value="1"/>
</dbReference>
<feature type="domain" description="ABC transporter" evidence="6">
    <location>
        <begin position="336"/>
        <end position="526"/>
    </location>
</feature>
<feature type="transmembrane region" description="Helical" evidence="5">
    <location>
        <begin position="53"/>
        <end position="75"/>
    </location>
</feature>
<evidence type="ECO:0000313" key="8">
    <source>
        <dbReference type="EMBL" id="AKC61728.1"/>
    </source>
</evidence>
<dbReference type="PROSITE" id="PS50929">
    <property type="entry name" value="ABC_TM1F"/>
    <property type="match status" value="1"/>
</dbReference>
<dbReference type="GeneID" id="92937753"/>
<accession>A0A7U4JM95</accession>
<dbReference type="InterPro" id="IPR036640">
    <property type="entry name" value="ABC1_TM_sf"/>
</dbReference>
<keyword evidence="8" id="KW-0378">Hydrolase</keyword>
<dbReference type="InterPro" id="IPR027417">
    <property type="entry name" value="P-loop_NTPase"/>
</dbReference>
<organism evidence="8 9">
    <name type="scientific">Clostridium sporogenes</name>
    <dbReference type="NCBI Taxonomy" id="1509"/>
    <lineage>
        <taxon>Bacteria</taxon>
        <taxon>Bacillati</taxon>
        <taxon>Bacillota</taxon>
        <taxon>Clostridia</taxon>
        <taxon>Eubacteriales</taxon>
        <taxon>Clostridiaceae</taxon>
        <taxon>Clostridium</taxon>
    </lineage>
</organism>
<evidence type="ECO:0000256" key="1">
    <source>
        <dbReference type="ARBA" id="ARBA00004651"/>
    </source>
</evidence>
<dbReference type="CDD" id="cd07346">
    <property type="entry name" value="ABC_6TM_exporters"/>
    <property type="match status" value="1"/>
</dbReference>
<name>A0A7U4JM95_CLOSG</name>
<feature type="transmembrane region" description="Helical" evidence="5">
    <location>
        <begin position="160"/>
        <end position="177"/>
    </location>
</feature>
<protein>
    <submittedName>
        <fullName evidence="8">Multidrug resistance ABC transporter ATP-binding and permease protein LmrA</fullName>
        <ecNumber evidence="8">3.6.3.44</ecNumber>
    </submittedName>
</protein>
<dbReference type="PROSITE" id="PS00211">
    <property type="entry name" value="ABC_TRANSPORTER_1"/>
    <property type="match status" value="1"/>
</dbReference>
<feature type="transmembrane region" description="Helical" evidence="5">
    <location>
        <begin position="21"/>
        <end position="41"/>
    </location>
</feature>
<dbReference type="KEGG" id="cld:CLSPO_c10080"/>
<dbReference type="SUPFAM" id="SSF52540">
    <property type="entry name" value="P-loop containing nucleoside triphosphate hydrolases"/>
    <property type="match status" value="1"/>
</dbReference>